<feature type="non-terminal residue" evidence="2">
    <location>
        <position position="225"/>
    </location>
</feature>
<accession>A0AAV5WGZ0</accession>
<dbReference type="PANTHER" id="PTHR11106">
    <property type="entry name" value="GANGLIOSIDE INDUCED DIFFERENTIATION ASSOCIATED PROTEIN 2-RELATED"/>
    <property type="match status" value="1"/>
</dbReference>
<feature type="domain" description="Macro" evidence="1">
    <location>
        <begin position="1"/>
        <end position="184"/>
    </location>
</feature>
<dbReference type="GO" id="GO:0005654">
    <property type="term" value="C:nucleoplasm"/>
    <property type="evidence" value="ECO:0007669"/>
    <property type="project" value="TreeGrafter"/>
</dbReference>
<dbReference type="SUPFAM" id="SSF52949">
    <property type="entry name" value="Macro domain-like"/>
    <property type="match status" value="1"/>
</dbReference>
<evidence type="ECO:0000313" key="3">
    <source>
        <dbReference type="Proteomes" id="UP001432322"/>
    </source>
</evidence>
<evidence type="ECO:0000313" key="2">
    <source>
        <dbReference type="EMBL" id="GMT31147.1"/>
    </source>
</evidence>
<dbReference type="InterPro" id="IPR002589">
    <property type="entry name" value="Macro_dom"/>
</dbReference>
<sequence length="225" mass="23868">TRISVVCGNIADQGGRASAIVNAANDRLAIGRGVAGALGAACGPRLAQECKLLIAQMTQHLGMHTVPTGSVGVTGAYDMFRAGAILHAVGPVCLQQGVRTDDQARQLRAAYDCVMRAAEALEFEIVAVPFLGAGIFQYPADESVELALLSVLALCPMRKVKEIRFVSTDRRLTKKMENLLGGASIVVASSADLMQIRARICQGSKGIRDDPSNVQAIKRCLQYSL</sequence>
<keyword evidence="3" id="KW-1185">Reference proteome</keyword>
<reference evidence="2" key="1">
    <citation type="submission" date="2023-10" db="EMBL/GenBank/DDBJ databases">
        <title>Genome assembly of Pristionchus species.</title>
        <authorList>
            <person name="Yoshida K."/>
            <person name="Sommer R.J."/>
        </authorList>
    </citation>
    <scope>NUCLEOTIDE SEQUENCE</scope>
    <source>
        <strain evidence="2">RS5133</strain>
    </source>
</reference>
<organism evidence="2 3">
    <name type="scientific">Pristionchus fissidentatus</name>
    <dbReference type="NCBI Taxonomy" id="1538716"/>
    <lineage>
        <taxon>Eukaryota</taxon>
        <taxon>Metazoa</taxon>
        <taxon>Ecdysozoa</taxon>
        <taxon>Nematoda</taxon>
        <taxon>Chromadorea</taxon>
        <taxon>Rhabditida</taxon>
        <taxon>Rhabditina</taxon>
        <taxon>Diplogasteromorpha</taxon>
        <taxon>Diplogasteroidea</taxon>
        <taxon>Neodiplogasteridae</taxon>
        <taxon>Pristionchus</taxon>
    </lineage>
</organism>
<dbReference type="AlphaFoldDB" id="A0AAV5WGZ0"/>
<protein>
    <recommendedName>
        <fullName evidence="1">Macro domain-containing protein</fullName>
    </recommendedName>
</protein>
<dbReference type="EMBL" id="BTSY01000005">
    <property type="protein sequence ID" value="GMT31147.1"/>
    <property type="molecule type" value="Genomic_DNA"/>
</dbReference>
<proteinExistence type="predicted"/>
<gene>
    <name evidence="2" type="ORF">PFISCL1PPCAC_22444</name>
</gene>
<name>A0AAV5WGZ0_9BILA</name>
<comment type="caution">
    <text evidence="2">The sequence shown here is derived from an EMBL/GenBank/DDBJ whole genome shotgun (WGS) entry which is preliminary data.</text>
</comment>
<dbReference type="PROSITE" id="PS51154">
    <property type="entry name" value="MACRO"/>
    <property type="match status" value="1"/>
</dbReference>
<dbReference type="PANTHER" id="PTHR11106:SF27">
    <property type="entry name" value="MACRO DOMAIN-CONTAINING PROTEIN"/>
    <property type="match status" value="1"/>
</dbReference>
<dbReference type="GO" id="GO:0140291">
    <property type="term" value="P:peptidyl-glutamate ADP-deribosylation"/>
    <property type="evidence" value="ECO:0007669"/>
    <property type="project" value="TreeGrafter"/>
</dbReference>
<dbReference type="Pfam" id="PF01661">
    <property type="entry name" value="Macro"/>
    <property type="match status" value="1"/>
</dbReference>
<feature type="non-terminal residue" evidence="2">
    <location>
        <position position="1"/>
    </location>
</feature>
<dbReference type="Gene3D" id="3.40.220.10">
    <property type="entry name" value="Leucine Aminopeptidase, subunit E, domain 1"/>
    <property type="match status" value="1"/>
</dbReference>
<dbReference type="GO" id="GO:0006974">
    <property type="term" value="P:DNA damage response"/>
    <property type="evidence" value="ECO:0007669"/>
    <property type="project" value="TreeGrafter"/>
</dbReference>
<evidence type="ECO:0000259" key="1">
    <source>
        <dbReference type="PROSITE" id="PS51154"/>
    </source>
</evidence>
<dbReference type="Proteomes" id="UP001432322">
    <property type="component" value="Unassembled WGS sequence"/>
</dbReference>
<dbReference type="GO" id="GO:0140293">
    <property type="term" value="F:ADP-ribosylglutamate hydrolase activity"/>
    <property type="evidence" value="ECO:0007669"/>
    <property type="project" value="TreeGrafter"/>
</dbReference>
<dbReference type="GO" id="GO:0042278">
    <property type="term" value="P:purine nucleoside metabolic process"/>
    <property type="evidence" value="ECO:0007669"/>
    <property type="project" value="TreeGrafter"/>
</dbReference>
<dbReference type="SMART" id="SM00506">
    <property type="entry name" value="A1pp"/>
    <property type="match status" value="1"/>
</dbReference>
<dbReference type="InterPro" id="IPR043472">
    <property type="entry name" value="Macro_dom-like"/>
</dbReference>